<evidence type="ECO:0000256" key="1">
    <source>
        <dbReference type="SAM" id="Phobius"/>
    </source>
</evidence>
<sequence>MSSELYDKTFPRYLLWGKDKRPLPEGTLIAPTGTEAPGYILGWMIHVPGVREIDPDYLRYIICVIWPSWEVNNCKPATGDELDCIGYQVPKLRIVGDNYVFLYIARNHHRMMAYLKSKSKSDSKEKKNPSGLTTILRQTVKTLGLPKGSFNPAVNLMWLRWEDNYQYPEAEYPCIGQHVWGRQSARMSGGERSELAPVSDALAAIIECRQPQRESSESELKAEEAFPVPEGGLYFARCYLLGLYLLAVLCGILCYLWGKYDSRRAWSTSSGERPCSS</sequence>
<keyword evidence="1" id="KW-1133">Transmembrane helix</keyword>
<accession>A0A8H6HBS5</accession>
<keyword evidence="1" id="KW-0472">Membrane</keyword>
<dbReference type="EMBL" id="JACGCI010000148">
    <property type="protein sequence ID" value="KAF6743306.1"/>
    <property type="molecule type" value="Genomic_DNA"/>
</dbReference>
<organism evidence="2 3">
    <name type="scientific">Ephemerocybe angulata</name>
    <dbReference type="NCBI Taxonomy" id="980116"/>
    <lineage>
        <taxon>Eukaryota</taxon>
        <taxon>Fungi</taxon>
        <taxon>Dikarya</taxon>
        <taxon>Basidiomycota</taxon>
        <taxon>Agaricomycotina</taxon>
        <taxon>Agaricomycetes</taxon>
        <taxon>Agaricomycetidae</taxon>
        <taxon>Agaricales</taxon>
        <taxon>Agaricineae</taxon>
        <taxon>Psathyrellaceae</taxon>
        <taxon>Ephemerocybe</taxon>
    </lineage>
</organism>
<keyword evidence="3" id="KW-1185">Reference proteome</keyword>
<gene>
    <name evidence="2" type="ORF">DFP72DRAFT_933798</name>
</gene>
<evidence type="ECO:0000313" key="3">
    <source>
        <dbReference type="Proteomes" id="UP000521943"/>
    </source>
</evidence>
<comment type="caution">
    <text evidence="2">The sequence shown here is derived from an EMBL/GenBank/DDBJ whole genome shotgun (WGS) entry which is preliminary data.</text>
</comment>
<name>A0A8H6HBS5_9AGAR</name>
<dbReference type="Proteomes" id="UP000521943">
    <property type="component" value="Unassembled WGS sequence"/>
</dbReference>
<reference evidence="2 3" key="1">
    <citation type="submission" date="2020-07" db="EMBL/GenBank/DDBJ databases">
        <title>Comparative genomics of pyrophilous fungi reveals a link between fire events and developmental genes.</title>
        <authorList>
            <consortium name="DOE Joint Genome Institute"/>
            <person name="Steindorff A.S."/>
            <person name="Carver A."/>
            <person name="Calhoun S."/>
            <person name="Stillman K."/>
            <person name="Liu H."/>
            <person name="Lipzen A."/>
            <person name="Pangilinan J."/>
            <person name="Labutti K."/>
            <person name="Bruns T.D."/>
            <person name="Grigoriev I.V."/>
        </authorList>
    </citation>
    <scope>NUCLEOTIDE SEQUENCE [LARGE SCALE GENOMIC DNA]</scope>
    <source>
        <strain evidence="2 3">CBS 144469</strain>
    </source>
</reference>
<protein>
    <submittedName>
        <fullName evidence="2">Uncharacterized protein</fullName>
    </submittedName>
</protein>
<dbReference type="AlphaFoldDB" id="A0A8H6HBS5"/>
<proteinExistence type="predicted"/>
<dbReference type="OrthoDB" id="2949235at2759"/>
<evidence type="ECO:0000313" key="2">
    <source>
        <dbReference type="EMBL" id="KAF6743306.1"/>
    </source>
</evidence>
<feature type="transmembrane region" description="Helical" evidence="1">
    <location>
        <begin position="239"/>
        <end position="258"/>
    </location>
</feature>
<keyword evidence="1" id="KW-0812">Transmembrane</keyword>